<evidence type="ECO:0000256" key="4">
    <source>
        <dbReference type="ARBA" id="ARBA00007244"/>
    </source>
</evidence>
<dbReference type="PANTHER" id="PTHR10978:SF5">
    <property type="entry name" value="SUCCINATE DEHYDROGENASE CYTOCHROME B560 SUBUNIT, MITOCHONDRIAL"/>
    <property type="match status" value="1"/>
</dbReference>
<evidence type="ECO:0000256" key="11">
    <source>
        <dbReference type="ARBA" id="ARBA00023136"/>
    </source>
</evidence>
<feature type="transmembrane region" description="Helical" evidence="13">
    <location>
        <begin position="76"/>
        <end position="96"/>
    </location>
</feature>
<dbReference type="Proteomes" id="UP000530564">
    <property type="component" value="Unassembled WGS sequence"/>
</dbReference>
<dbReference type="SUPFAM" id="SSF81343">
    <property type="entry name" value="Fumarate reductase respiratory complex transmembrane subunits"/>
    <property type="match status" value="1"/>
</dbReference>
<evidence type="ECO:0000256" key="9">
    <source>
        <dbReference type="ARBA" id="ARBA00022989"/>
    </source>
</evidence>
<sequence>MSDAPRPRPLSPHLMTGGLGSPLLWRWHITMATSIFHRASIFGLYLSALLLAGWLLALAGGPQSYDAYTGVLGSPLGLLVLFALSFMLFFNLAYNVRQAFWDMGKGFKIPEANAGSIAIIAFAVATTLAFWAVLFILGVL</sequence>
<comment type="function">
    <text evidence="2">Membrane-anchoring subunit of succinate dehydrogenase (SDH).</text>
</comment>
<dbReference type="EMBL" id="JACIDK010000002">
    <property type="protein sequence ID" value="MBB3890786.1"/>
    <property type="molecule type" value="Genomic_DNA"/>
</dbReference>
<feature type="transmembrane region" description="Helical" evidence="13">
    <location>
        <begin position="35"/>
        <end position="56"/>
    </location>
</feature>
<comment type="subcellular location">
    <subcellularLocation>
        <location evidence="3">Membrane</location>
    </subcellularLocation>
</comment>
<dbReference type="InterPro" id="IPR034804">
    <property type="entry name" value="SQR/QFR_C/D"/>
</dbReference>
<comment type="cofactor">
    <cofactor evidence="1">
        <name>heme</name>
        <dbReference type="ChEBI" id="CHEBI:30413"/>
    </cofactor>
</comment>
<name>A0A839ZWT2_9CAUL</name>
<dbReference type="PIRSF" id="PIRSF000178">
    <property type="entry name" value="SDH_cyt_b560"/>
    <property type="match status" value="1"/>
</dbReference>
<keyword evidence="15" id="KW-1185">Reference proteome</keyword>
<proteinExistence type="inferred from homology"/>
<keyword evidence="8" id="KW-0479">Metal-binding</keyword>
<evidence type="ECO:0000256" key="1">
    <source>
        <dbReference type="ARBA" id="ARBA00001971"/>
    </source>
</evidence>
<protein>
    <recommendedName>
        <fullName evidence="5">Succinate dehydrogenase cytochrome b556 subunit</fullName>
    </recommendedName>
</protein>
<gene>
    <name evidence="14" type="ORF">GGQ61_001503</name>
</gene>
<comment type="caution">
    <text evidence="14">The sequence shown here is derived from an EMBL/GenBank/DDBJ whole genome shotgun (WGS) entry which is preliminary data.</text>
</comment>
<dbReference type="Gene3D" id="1.20.1300.10">
    <property type="entry name" value="Fumarate reductase/succinate dehydrogenase, transmembrane subunit"/>
    <property type="match status" value="1"/>
</dbReference>
<comment type="similarity">
    <text evidence="4">Belongs to the cytochrome b560 family.</text>
</comment>
<keyword evidence="9 13" id="KW-1133">Transmembrane helix</keyword>
<dbReference type="CDD" id="cd03499">
    <property type="entry name" value="SQR_TypeC_SdhC"/>
    <property type="match status" value="1"/>
</dbReference>
<keyword evidence="7 13" id="KW-0812">Transmembrane</keyword>
<dbReference type="GO" id="GO:0016020">
    <property type="term" value="C:membrane"/>
    <property type="evidence" value="ECO:0007669"/>
    <property type="project" value="UniProtKB-SubCell"/>
</dbReference>
<keyword evidence="11 13" id="KW-0472">Membrane</keyword>
<organism evidence="14 15">
    <name type="scientific">Phenylobacterium haematophilum</name>
    <dbReference type="NCBI Taxonomy" id="98513"/>
    <lineage>
        <taxon>Bacteria</taxon>
        <taxon>Pseudomonadati</taxon>
        <taxon>Pseudomonadota</taxon>
        <taxon>Alphaproteobacteria</taxon>
        <taxon>Caulobacterales</taxon>
        <taxon>Caulobacteraceae</taxon>
        <taxon>Phenylobacterium</taxon>
    </lineage>
</organism>
<dbReference type="InterPro" id="IPR000701">
    <property type="entry name" value="SuccDH_FuR_B_TM-su"/>
</dbReference>
<evidence type="ECO:0000256" key="6">
    <source>
        <dbReference type="ARBA" id="ARBA00022617"/>
    </source>
</evidence>
<evidence type="ECO:0000256" key="5">
    <source>
        <dbReference type="ARBA" id="ARBA00020076"/>
    </source>
</evidence>
<evidence type="ECO:0000256" key="3">
    <source>
        <dbReference type="ARBA" id="ARBA00004370"/>
    </source>
</evidence>
<evidence type="ECO:0000313" key="15">
    <source>
        <dbReference type="Proteomes" id="UP000530564"/>
    </source>
</evidence>
<evidence type="ECO:0000313" key="14">
    <source>
        <dbReference type="EMBL" id="MBB3890786.1"/>
    </source>
</evidence>
<evidence type="ECO:0000256" key="12">
    <source>
        <dbReference type="ARBA" id="ARBA00025912"/>
    </source>
</evidence>
<evidence type="ECO:0000256" key="13">
    <source>
        <dbReference type="SAM" id="Phobius"/>
    </source>
</evidence>
<dbReference type="GO" id="GO:0046872">
    <property type="term" value="F:metal ion binding"/>
    <property type="evidence" value="ECO:0007669"/>
    <property type="project" value="UniProtKB-KW"/>
</dbReference>
<evidence type="ECO:0000256" key="10">
    <source>
        <dbReference type="ARBA" id="ARBA00023004"/>
    </source>
</evidence>
<keyword evidence="6" id="KW-0349">Heme</keyword>
<keyword evidence="10" id="KW-0408">Iron</keyword>
<dbReference type="PANTHER" id="PTHR10978">
    <property type="entry name" value="SUCCINATE DEHYDROGENASE CYTOCHROME B560 SUBUNIT"/>
    <property type="match status" value="1"/>
</dbReference>
<accession>A0A839ZWT2</accession>
<dbReference type="GO" id="GO:0009055">
    <property type="term" value="F:electron transfer activity"/>
    <property type="evidence" value="ECO:0007669"/>
    <property type="project" value="InterPro"/>
</dbReference>
<dbReference type="Pfam" id="PF01127">
    <property type="entry name" value="Sdh_cyt"/>
    <property type="match status" value="1"/>
</dbReference>
<dbReference type="GO" id="GO:0006099">
    <property type="term" value="P:tricarboxylic acid cycle"/>
    <property type="evidence" value="ECO:0007669"/>
    <property type="project" value="InterPro"/>
</dbReference>
<evidence type="ECO:0000256" key="8">
    <source>
        <dbReference type="ARBA" id="ARBA00022723"/>
    </source>
</evidence>
<feature type="transmembrane region" description="Helical" evidence="13">
    <location>
        <begin position="117"/>
        <end position="139"/>
    </location>
</feature>
<dbReference type="RefSeq" id="WP_183771179.1">
    <property type="nucleotide sequence ID" value="NZ_JACIDK010000002.1"/>
</dbReference>
<evidence type="ECO:0000256" key="2">
    <source>
        <dbReference type="ARBA" id="ARBA00004050"/>
    </source>
</evidence>
<reference evidence="14 15" key="1">
    <citation type="submission" date="2020-08" db="EMBL/GenBank/DDBJ databases">
        <title>Genomic Encyclopedia of Type Strains, Phase IV (KMG-IV): sequencing the most valuable type-strain genomes for metagenomic binning, comparative biology and taxonomic classification.</title>
        <authorList>
            <person name="Goeker M."/>
        </authorList>
    </citation>
    <scope>NUCLEOTIDE SEQUENCE [LARGE SCALE GENOMIC DNA]</scope>
    <source>
        <strain evidence="14 15">DSM 21793</strain>
    </source>
</reference>
<dbReference type="AlphaFoldDB" id="A0A839ZWT2"/>
<evidence type="ECO:0000256" key="7">
    <source>
        <dbReference type="ARBA" id="ARBA00022692"/>
    </source>
</evidence>
<comment type="subunit">
    <text evidence="12">Part of an enzyme complex containing four subunits: a flavoprotein, an iron-sulfur protein, plus two membrane-anchoring proteins, SdhC and SdhD. The complex can form homotrimers.</text>
</comment>
<dbReference type="NCBIfam" id="TIGR02970">
    <property type="entry name" value="succ_dehyd_cytB"/>
    <property type="match status" value="1"/>
</dbReference>
<dbReference type="InterPro" id="IPR014314">
    <property type="entry name" value="Succ_DH_cytb556"/>
</dbReference>